<evidence type="ECO:0000256" key="20">
    <source>
        <dbReference type="SAM" id="Phobius"/>
    </source>
</evidence>
<keyword evidence="6" id="KW-0444">Lipid biosynthesis</keyword>
<dbReference type="Pfam" id="PF13417">
    <property type="entry name" value="GST_N_3"/>
    <property type="match status" value="1"/>
</dbReference>
<dbReference type="GO" id="GO:0050220">
    <property type="term" value="F:prostaglandin-E synthase activity"/>
    <property type="evidence" value="ECO:0000318"/>
    <property type="project" value="GO_Central"/>
</dbReference>
<evidence type="ECO:0000313" key="24">
    <source>
        <dbReference type="Proteomes" id="UP000001357"/>
    </source>
</evidence>
<dbReference type="GeneID" id="5891243"/>
<dbReference type="Proteomes" id="UP000001357">
    <property type="component" value="Unassembled WGS sequence"/>
</dbReference>
<feature type="region of interest" description="Disordered" evidence="19">
    <location>
        <begin position="401"/>
        <end position="423"/>
    </location>
</feature>
<evidence type="ECO:0000313" key="23">
    <source>
        <dbReference type="EMBL" id="EDQ89354.1"/>
    </source>
</evidence>
<dbReference type="RefSeq" id="XP_001745930.1">
    <property type="nucleotide sequence ID" value="XM_001745878.1"/>
</dbReference>
<dbReference type="SUPFAM" id="SSF52833">
    <property type="entry name" value="Thioredoxin-like"/>
    <property type="match status" value="1"/>
</dbReference>
<evidence type="ECO:0000256" key="16">
    <source>
        <dbReference type="ARBA" id="ARBA00023931"/>
    </source>
</evidence>
<keyword evidence="10 20" id="KW-1133">Transmembrane helix</keyword>
<evidence type="ECO:0000256" key="6">
    <source>
        <dbReference type="ARBA" id="ARBA00022516"/>
    </source>
</evidence>
<dbReference type="eggNOG" id="KOG3029">
    <property type="taxonomic scope" value="Eukaryota"/>
</dbReference>
<evidence type="ECO:0000256" key="13">
    <source>
        <dbReference type="ARBA" id="ARBA00023160"/>
    </source>
</evidence>
<feature type="domain" description="GST N-terminal" evidence="21">
    <location>
        <begin position="97"/>
        <end position="173"/>
    </location>
</feature>
<comment type="similarity">
    <text evidence="2">Belongs to the GST superfamily.</text>
</comment>
<feature type="transmembrane region" description="Helical" evidence="20">
    <location>
        <begin position="348"/>
        <end position="370"/>
    </location>
</feature>
<dbReference type="PROSITE" id="PS50404">
    <property type="entry name" value="GST_NTER"/>
    <property type="match status" value="1"/>
</dbReference>
<evidence type="ECO:0000256" key="1">
    <source>
        <dbReference type="ARBA" id="ARBA00004702"/>
    </source>
</evidence>
<keyword evidence="9" id="KW-0276">Fatty acid metabolism</keyword>
<dbReference type="GO" id="GO:0012505">
    <property type="term" value="C:endomembrane system"/>
    <property type="evidence" value="ECO:0007669"/>
    <property type="project" value="UniProtKB-SubCell"/>
</dbReference>
<name>A9UZE8_MONBE</name>
<evidence type="ECO:0000259" key="22">
    <source>
        <dbReference type="PROSITE" id="PS50405"/>
    </source>
</evidence>
<evidence type="ECO:0000256" key="4">
    <source>
        <dbReference type="ARBA" id="ARBA00019474"/>
    </source>
</evidence>
<evidence type="ECO:0000256" key="14">
    <source>
        <dbReference type="ARBA" id="ARBA00023235"/>
    </source>
</evidence>
<organism evidence="23 24">
    <name type="scientific">Monosiga brevicollis</name>
    <name type="common">Choanoflagellate</name>
    <dbReference type="NCBI Taxonomy" id="81824"/>
    <lineage>
        <taxon>Eukaryota</taxon>
        <taxon>Choanoflagellata</taxon>
        <taxon>Craspedida</taxon>
        <taxon>Salpingoecidae</taxon>
        <taxon>Monosiga</taxon>
    </lineage>
</organism>
<dbReference type="InParanoid" id="A9UZE8"/>
<dbReference type="SFLD" id="SFLDG01203">
    <property type="entry name" value="Prostaglandin_E_synthase_like1"/>
    <property type="match status" value="1"/>
</dbReference>
<evidence type="ECO:0000256" key="18">
    <source>
        <dbReference type="ARBA" id="ARBA00037847"/>
    </source>
</evidence>
<keyword evidence="5" id="KW-0644">Prostaglandin metabolism</keyword>
<reference evidence="23 24" key="1">
    <citation type="journal article" date="2008" name="Nature">
        <title>The genome of the choanoflagellate Monosiga brevicollis and the origin of metazoans.</title>
        <authorList>
            <consortium name="JGI Sequencing"/>
            <person name="King N."/>
            <person name="Westbrook M.J."/>
            <person name="Young S.L."/>
            <person name="Kuo A."/>
            <person name="Abedin M."/>
            <person name="Chapman J."/>
            <person name="Fairclough S."/>
            <person name="Hellsten U."/>
            <person name="Isogai Y."/>
            <person name="Letunic I."/>
            <person name="Marr M."/>
            <person name="Pincus D."/>
            <person name="Putnam N."/>
            <person name="Rokas A."/>
            <person name="Wright K.J."/>
            <person name="Zuzow R."/>
            <person name="Dirks W."/>
            <person name="Good M."/>
            <person name="Goodstein D."/>
            <person name="Lemons D."/>
            <person name="Li W."/>
            <person name="Lyons J.B."/>
            <person name="Morris A."/>
            <person name="Nichols S."/>
            <person name="Richter D.J."/>
            <person name="Salamov A."/>
            <person name="Bork P."/>
            <person name="Lim W.A."/>
            <person name="Manning G."/>
            <person name="Miller W.T."/>
            <person name="McGinnis W."/>
            <person name="Shapiro H."/>
            <person name="Tjian R."/>
            <person name="Grigoriev I.V."/>
            <person name="Rokhsar D."/>
        </authorList>
    </citation>
    <scope>NUCLEOTIDE SEQUENCE [LARGE SCALE GENOMIC DNA]</scope>
    <source>
        <strain evidence="24">MX1 / ATCC 50154</strain>
    </source>
</reference>
<comment type="subcellular location">
    <subcellularLocation>
        <location evidence="18">Endomembrane system</location>
        <topology evidence="18">Single-pass membrane protein</topology>
    </subcellularLocation>
</comment>
<evidence type="ECO:0000256" key="5">
    <source>
        <dbReference type="ARBA" id="ARBA00022501"/>
    </source>
</evidence>
<dbReference type="PANTHER" id="PTHR12782:SF5">
    <property type="entry name" value="PROSTAGLANDIN E SYNTHASE 2"/>
    <property type="match status" value="1"/>
</dbReference>
<keyword evidence="7" id="KW-0643">Prostaglandin biosynthesis</keyword>
<proteinExistence type="inferred from homology"/>
<evidence type="ECO:0000256" key="17">
    <source>
        <dbReference type="ARBA" id="ARBA00031041"/>
    </source>
</evidence>
<dbReference type="InterPro" id="IPR040079">
    <property type="entry name" value="Glutathione_S-Trfase"/>
</dbReference>
<dbReference type="SFLD" id="SFLDS00019">
    <property type="entry name" value="Glutathione_Transferase_(cytos"/>
    <property type="match status" value="1"/>
</dbReference>
<evidence type="ECO:0000256" key="15">
    <source>
        <dbReference type="ARBA" id="ARBA00023930"/>
    </source>
</evidence>
<dbReference type="SUPFAM" id="SSF47616">
    <property type="entry name" value="GST C-terminal domain-like"/>
    <property type="match status" value="1"/>
</dbReference>
<dbReference type="STRING" id="81824.A9UZE8"/>
<evidence type="ECO:0000256" key="11">
    <source>
        <dbReference type="ARBA" id="ARBA00023098"/>
    </source>
</evidence>
<comment type="catalytic activity">
    <reaction evidence="15">
        <text>prostaglandin H2 = (12S)-hydroxy-(5Z,8E,10E)-heptadecatrienoate + malonaldehyde</text>
        <dbReference type="Rhea" id="RHEA:48644"/>
        <dbReference type="ChEBI" id="CHEBI:57405"/>
        <dbReference type="ChEBI" id="CHEBI:90694"/>
        <dbReference type="ChEBI" id="CHEBI:566274"/>
    </reaction>
    <physiologicalReaction direction="left-to-right" evidence="15">
        <dbReference type="Rhea" id="RHEA:48645"/>
    </physiologicalReaction>
</comment>
<dbReference type="FunCoup" id="A9UZE8">
    <property type="interactions" value="844"/>
</dbReference>
<dbReference type="KEGG" id="mbr:MONBRDRAFT_8222"/>
<feature type="domain" description="GST C-terminal" evidence="22">
    <location>
        <begin position="179"/>
        <end position="340"/>
    </location>
</feature>
<sequence length="423" mass="46611">MAAVGGWWRTAGPVWRIGGCGGVVRSCGVQSRSVASFVATSGPPRARRVAGLAAAATAVTGLAWATWRTAPVWAEETDPTEQLHAAVTARGLFLHDADVTAYIYTPCPFSTKVRTYLDYYRVPYKKVEVDPLKKRQLAFTSYKKVPVVVINGVVCCDSTAIIDQCQTLLPANHPLRVPDSPEQARWRSWVDEHLVHLLPANIYRNMPEALESFDYLINSSFNFSQSERVLARYSGAVIMYLLCRFKLNKKYGIEKPREELYAAVDDWVGALGERDFLSGDYRPGLADLAVFGALRSMEGLRTLDDVLTHTNVRPWYERMQAAIGLSTGEYVDASLGGKPTGCNVQISLTAVINLLVASLLMFTVPFVCFFGTRYVAAWREGLGAEPVSEDQRAKILAKRTAAEKAAATDKTTKTDSKDKPKGE</sequence>
<dbReference type="GO" id="GO:0001516">
    <property type="term" value="P:prostaglandin biosynthetic process"/>
    <property type="evidence" value="ECO:0007669"/>
    <property type="project" value="UniProtKB-UniPathway"/>
</dbReference>
<dbReference type="InterPro" id="IPR034335">
    <property type="entry name" value="PGES2_C"/>
</dbReference>
<keyword evidence="24" id="KW-1185">Reference proteome</keyword>
<protein>
    <recommendedName>
        <fullName evidence="4">Prostaglandin E synthase 2</fullName>
        <ecNumber evidence="3">5.3.99.3</ecNumber>
    </recommendedName>
    <alternativeName>
        <fullName evidence="17">Microsomal prostaglandin E synthase 2</fullName>
    </alternativeName>
</protein>
<evidence type="ECO:0000259" key="21">
    <source>
        <dbReference type="PROSITE" id="PS50404"/>
    </source>
</evidence>
<dbReference type="Gene3D" id="1.20.1050.10">
    <property type="match status" value="1"/>
</dbReference>
<accession>A9UZE8</accession>
<dbReference type="CDD" id="cd03197">
    <property type="entry name" value="GST_C_mPGES2"/>
    <property type="match status" value="1"/>
</dbReference>
<keyword evidence="12 20" id="KW-0472">Membrane</keyword>
<comment type="catalytic activity">
    <reaction evidence="16">
        <text>prostaglandin H2 = prostaglandin E2</text>
        <dbReference type="Rhea" id="RHEA:12893"/>
        <dbReference type="ChEBI" id="CHEBI:57405"/>
        <dbReference type="ChEBI" id="CHEBI:606564"/>
        <dbReference type="EC" id="5.3.99.3"/>
    </reaction>
    <physiologicalReaction direction="left-to-right" evidence="16">
        <dbReference type="Rhea" id="RHEA:12894"/>
    </physiologicalReaction>
</comment>
<dbReference type="GO" id="GO:0005739">
    <property type="term" value="C:mitochondrion"/>
    <property type="evidence" value="ECO:0000318"/>
    <property type="project" value="GO_Central"/>
</dbReference>
<dbReference type="InterPro" id="IPR034334">
    <property type="entry name" value="PGES2"/>
</dbReference>
<dbReference type="EC" id="5.3.99.3" evidence="3"/>
<dbReference type="InterPro" id="IPR036249">
    <property type="entry name" value="Thioredoxin-like_sf"/>
</dbReference>
<evidence type="ECO:0000256" key="7">
    <source>
        <dbReference type="ARBA" id="ARBA00022585"/>
    </source>
</evidence>
<dbReference type="Pfam" id="PF13410">
    <property type="entry name" value="GST_C_2"/>
    <property type="match status" value="1"/>
</dbReference>
<keyword evidence="8 20" id="KW-0812">Transmembrane</keyword>
<dbReference type="SFLD" id="SFLDG01182">
    <property type="entry name" value="Prostaglandin_E_synthase_like"/>
    <property type="match status" value="1"/>
</dbReference>
<dbReference type="Gene3D" id="3.40.30.10">
    <property type="entry name" value="Glutaredoxin"/>
    <property type="match status" value="1"/>
</dbReference>
<gene>
    <name evidence="23" type="ORF">MONBRDRAFT_8222</name>
</gene>
<keyword evidence="14" id="KW-0413">Isomerase</keyword>
<keyword evidence="13" id="KW-0275">Fatty acid biosynthesis</keyword>
<evidence type="ECO:0000256" key="9">
    <source>
        <dbReference type="ARBA" id="ARBA00022832"/>
    </source>
</evidence>
<dbReference type="InterPro" id="IPR004045">
    <property type="entry name" value="Glutathione_S-Trfase_N"/>
</dbReference>
<dbReference type="EMBL" id="CH991551">
    <property type="protein sequence ID" value="EDQ89354.1"/>
    <property type="molecule type" value="Genomic_DNA"/>
</dbReference>
<dbReference type="UniPathway" id="UPA00662"/>
<dbReference type="AlphaFoldDB" id="A9UZE8"/>
<evidence type="ECO:0000256" key="10">
    <source>
        <dbReference type="ARBA" id="ARBA00022989"/>
    </source>
</evidence>
<dbReference type="InterPro" id="IPR036282">
    <property type="entry name" value="Glutathione-S-Trfase_C_sf"/>
</dbReference>
<evidence type="ECO:0000256" key="2">
    <source>
        <dbReference type="ARBA" id="ARBA00007409"/>
    </source>
</evidence>
<evidence type="ECO:0000256" key="3">
    <source>
        <dbReference type="ARBA" id="ARBA00012203"/>
    </source>
</evidence>
<dbReference type="PANTHER" id="PTHR12782">
    <property type="entry name" value="MICROSOMAL PROSTAGLANDIN E SYNTHASE-2"/>
    <property type="match status" value="1"/>
</dbReference>
<dbReference type="PROSITE" id="PS50405">
    <property type="entry name" value="GST_CTER"/>
    <property type="match status" value="1"/>
</dbReference>
<comment type="pathway">
    <text evidence="1">Lipid metabolism; prostaglandin biosynthesis.</text>
</comment>
<evidence type="ECO:0000256" key="19">
    <source>
        <dbReference type="SAM" id="MobiDB-lite"/>
    </source>
</evidence>
<dbReference type="InterPro" id="IPR010987">
    <property type="entry name" value="Glutathione-S-Trfase_C-like"/>
</dbReference>
<evidence type="ECO:0000256" key="12">
    <source>
        <dbReference type="ARBA" id="ARBA00023136"/>
    </source>
</evidence>
<evidence type="ECO:0000256" key="8">
    <source>
        <dbReference type="ARBA" id="ARBA00022692"/>
    </source>
</evidence>
<keyword evidence="11" id="KW-0443">Lipid metabolism</keyword>